<reference evidence="6 7" key="2">
    <citation type="submission" date="2019-02" db="EMBL/GenBank/DDBJ databases">
        <title>'Lichenibacterium ramalinii' gen. nov. sp. nov., 'Lichenibacterium minor' gen. nov. sp. nov.</title>
        <authorList>
            <person name="Pankratov T."/>
        </authorList>
    </citation>
    <scope>NUCLEOTIDE SEQUENCE [LARGE SCALE GENOMIC DNA]</scope>
    <source>
        <strain evidence="6 7">RmlP026</strain>
    </source>
</reference>
<evidence type="ECO:0000313" key="7">
    <source>
        <dbReference type="Proteomes" id="UP000290759"/>
    </source>
</evidence>
<dbReference type="GO" id="GO:0046872">
    <property type="term" value="F:metal ion binding"/>
    <property type="evidence" value="ECO:0007669"/>
    <property type="project" value="UniProtKB-KW"/>
</dbReference>
<evidence type="ECO:0000313" key="6">
    <source>
        <dbReference type="EMBL" id="RYC31929.1"/>
    </source>
</evidence>
<evidence type="ECO:0000256" key="4">
    <source>
        <dbReference type="ARBA" id="ARBA00022833"/>
    </source>
</evidence>
<evidence type="ECO:0000259" key="5">
    <source>
        <dbReference type="SMART" id="SM00849"/>
    </source>
</evidence>
<protein>
    <submittedName>
        <fullName evidence="6">MBL fold metallo-hydrolase</fullName>
    </submittedName>
</protein>
<dbReference type="GO" id="GO:0016787">
    <property type="term" value="F:hydrolase activity"/>
    <property type="evidence" value="ECO:0007669"/>
    <property type="project" value="UniProtKB-KW"/>
</dbReference>
<dbReference type="InterPro" id="IPR051013">
    <property type="entry name" value="MBL_superfamily_lactonases"/>
</dbReference>
<organism evidence="6 7">
    <name type="scientific">Lichenibacterium minor</name>
    <dbReference type="NCBI Taxonomy" id="2316528"/>
    <lineage>
        <taxon>Bacteria</taxon>
        <taxon>Pseudomonadati</taxon>
        <taxon>Pseudomonadota</taxon>
        <taxon>Alphaproteobacteria</taxon>
        <taxon>Hyphomicrobiales</taxon>
        <taxon>Lichenihabitantaceae</taxon>
        <taxon>Lichenibacterium</taxon>
    </lineage>
</organism>
<evidence type="ECO:0000256" key="3">
    <source>
        <dbReference type="ARBA" id="ARBA00022801"/>
    </source>
</evidence>
<comment type="similarity">
    <text evidence="1">Belongs to the metallo-beta-lactamase superfamily.</text>
</comment>
<dbReference type="InterPro" id="IPR001279">
    <property type="entry name" value="Metallo-B-lactamas"/>
</dbReference>
<dbReference type="OrthoDB" id="9773738at2"/>
<dbReference type="CDD" id="cd07720">
    <property type="entry name" value="OPHC2-like_MBL-fold"/>
    <property type="match status" value="1"/>
</dbReference>
<accession>A0A4Q2U5R2</accession>
<dbReference type="PANTHER" id="PTHR42978:SF6">
    <property type="entry name" value="QUORUM-QUENCHING LACTONASE YTNP-RELATED"/>
    <property type="match status" value="1"/>
</dbReference>
<dbReference type="EMBL" id="QYBB01000010">
    <property type="protein sequence ID" value="RYC31929.1"/>
    <property type="molecule type" value="Genomic_DNA"/>
</dbReference>
<keyword evidence="7" id="KW-1185">Reference proteome</keyword>
<dbReference type="SMART" id="SM00849">
    <property type="entry name" value="Lactamase_B"/>
    <property type="match status" value="1"/>
</dbReference>
<sequence>MTIQPDVQAPALNRRKVGDYVVTYLSDGFLDGSFAYFQGIEASEAEAMLKEAHRPPLAHISIASYVIQGRGRTVLVDAGTGGFNGWGGRFPVALAAAGVEPADVDTILLTHAHVDHVGGLTLHGKPLFPKAEVIVNEAEARFWRDDAIMASAGADAEPFFKAARTALDAYQPNLKLVGAGEVLPGISLMPLPGHTPGHSGYHIQSGAEQLLIWADITHLADVQIRRPEVTIGFDVDPDGARATRMKVLDQVASDRLAVAGMHFNMPGFLTVERDGAGFRKVDLPWTSALL</sequence>
<proteinExistence type="inferred from homology"/>
<dbReference type="RefSeq" id="WP_129226399.1">
    <property type="nucleotide sequence ID" value="NZ_QYBB01000010.1"/>
</dbReference>
<keyword evidence="2" id="KW-0479">Metal-binding</keyword>
<dbReference type="Gene3D" id="3.60.15.10">
    <property type="entry name" value="Ribonuclease Z/Hydroxyacylglutathione hydrolase-like"/>
    <property type="match status" value="1"/>
</dbReference>
<keyword evidence="4" id="KW-0862">Zinc</keyword>
<evidence type="ECO:0000256" key="1">
    <source>
        <dbReference type="ARBA" id="ARBA00007749"/>
    </source>
</evidence>
<gene>
    <name evidence="6" type="ORF">D3273_10900</name>
</gene>
<keyword evidence="3 6" id="KW-0378">Hydrolase</keyword>
<dbReference type="PANTHER" id="PTHR42978">
    <property type="entry name" value="QUORUM-QUENCHING LACTONASE YTNP-RELATED-RELATED"/>
    <property type="match status" value="1"/>
</dbReference>
<evidence type="ECO:0000256" key="2">
    <source>
        <dbReference type="ARBA" id="ARBA00022723"/>
    </source>
</evidence>
<dbReference type="InterPro" id="IPR036866">
    <property type="entry name" value="RibonucZ/Hydroxyglut_hydro"/>
</dbReference>
<reference evidence="6 7" key="1">
    <citation type="submission" date="2018-12" db="EMBL/GenBank/DDBJ databases">
        <authorList>
            <person name="Grouzdev D.S."/>
            <person name="Krutkina M.S."/>
        </authorList>
    </citation>
    <scope>NUCLEOTIDE SEQUENCE [LARGE SCALE GENOMIC DNA]</scope>
    <source>
        <strain evidence="6 7">RmlP026</strain>
    </source>
</reference>
<feature type="domain" description="Metallo-beta-lactamase" evidence="5">
    <location>
        <begin position="61"/>
        <end position="262"/>
    </location>
</feature>
<dbReference type="AlphaFoldDB" id="A0A4Q2U5R2"/>
<dbReference type="SUPFAM" id="SSF56281">
    <property type="entry name" value="Metallo-hydrolase/oxidoreductase"/>
    <property type="match status" value="1"/>
</dbReference>
<dbReference type="Pfam" id="PF00753">
    <property type="entry name" value="Lactamase_B"/>
    <property type="match status" value="1"/>
</dbReference>
<name>A0A4Q2U5R2_9HYPH</name>
<dbReference type="Proteomes" id="UP000290759">
    <property type="component" value="Unassembled WGS sequence"/>
</dbReference>
<comment type="caution">
    <text evidence="6">The sequence shown here is derived from an EMBL/GenBank/DDBJ whole genome shotgun (WGS) entry which is preliminary data.</text>
</comment>